<dbReference type="InterPro" id="IPR006076">
    <property type="entry name" value="FAD-dep_OxRdtase"/>
</dbReference>
<sequence length="437" mass="47480">MKRIYEPSAYSAETDRYWAQTGPKSEWAKLGGDLDVDVAVVGGGFTGLNAAATLALGGARTAVLDAMSPAWGASGRNGGFCCLGGTKLSNSIIKSRFGADAAAEWFQTQAHSVAHVRGLLDQHSIDADTHSEGETQLAHSRRAWKAMQTEAEHIYTDYGVSPVLIEQGDLAVQGLAGPWFGAMTTPLGFALNPQKYHDGLARYAVRSGANLFGNAPVTDLKRENGRWTLTAQDHKVTAGQVVLATNGYSSDDLPNWLRARYLPVQSSIILTRVLSAKEQQAAGWWSSQMAYDSRHLLHYFRLLPDGRFLFGMRGGLSASKRSQARISQKIRADFQRLFPVWTNVDITHEWSGLICLMPRLMPFVGPVPGHSGLFAAMGFHGNGVAMGSFSGHLLAQHILTGHQLPTAVSKTPSRFPLGRFRRCLLAPAYTMAGLLDR</sequence>
<proteinExistence type="predicted"/>
<dbReference type="EMBL" id="FXYH01000008">
    <property type="protein sequence ID" value="SMX42988.1"/>
    <property type="molecule type" value="Genomic_DNA"/>
</dbReference>
<dbReference type="SUPFAM" id="SSF51905">
    <property type="entry name" value="FAD/NAD(P)-binding domain"/>
    <property type="match status" value="1"/>
</dbReference>
<dbReference type="EC" id="1.4.3.-" evidence="3"/>
<name>A0A238KJU9_9RHOB</name>
<evidence type="ECO:0000313" key="3">
    <source>
        <dbReference type="EMBL" id="SMX42988.1"/>
    </source>
</evidence>
<dbReference type="Proteomes" id="UP000220836">
    <property type="component" value="Unassembled WGS sequence"/>
</dbReference>
<protein>
    <submittedName>
        <fullName evidence="3">Gamma-glutamylputrescine oxidoreductase</fullName>
        <ecNumber evidence="3">1.4.3.-</ecNumber>
    </submittedName>
</protein>
<dbReference type="InterPro" id="IPR036188">
    <property type="entry name" value="FAD/NAD-bd_sf"/>
</dbReference>
<evidence type="ECO:0000313" key="4">
    <source>
        <dbReference type="Proteomes" id="UP000220836"/>
    </source>
</evidence>
<dbReference type="RefSeq" id="WP_097805041.1">
    <property type="nucleotide sequence ID" value="NZ_FXYH01000008.1"/>
</dbReference>
<dbReference type="GO" id="GO:0005737">
    <property type="term" value="C:cytoplasm"/>
    <property type="evidence" value="ECO:0007669"/>
    <property type="project" value="TreeGrafter"/>
</dbReference>
<dbReference type="GO" id="GO:0016491">
    <property type="term" value="F:oxidoreductase activity"/>
    <property type="evidence" value="ECO:0007669"/>
    <property type="project" value="UniProtKB-KW"/>
</dbReference>
<organism evidence="3 4">
    <name type="scientific">Pelagimonas varians</name>
    <dbReference type="NCBI Taxonomy" id="696760"/>
    <lineage>
        <taxon>Bacteria</taxon>
        <taxon>Pseudomonadati</taxon>
        <taxon>Pseudomonadota</taxon>
        <taxon>Alphaproteobacteria</taxon>
        <taxon>Rhodobacterales</taxon>
        <taxon>Roseobacteraceae</taxon>
        <taxon>Pelagimonas</taxon>
    </lineage>
</organism>
<evidence type="ECO:0000259" key="2">
    <source>
        <dbReference type="Pfam" id="PF01266"/>
    </source>
</evidence>
<keyword evidence="1 3" id="KW-0560">Oxidoreductase</keyword>
<dbReference type="OrthoDB" id="9806601at2"/>
<accession>A0A238KJU9</accession>
<reference evidence="3 4" key="1">
    <citation type="submission" date="2017-05" db="EMBL/GenBank/DDBJ databases">
        <authorList>
            <person name="Song R."/>
            <person name="Chenine A.L."/>
            <person name="Ruprecht R.M."/>
        </authorList>
    </citation>
    <scope>NUCLEOTIDE SEQUENCE [LARGE SCALE GENOMIC DNA]</scope>
    <source>
        <strain evidence="3 4">CECT 8663</strain>
    </source>
</reference>
<dbReference type="Gene3D" id="3.50.50.60">
    <property type="entry name" value="FAD/NAD(P)-binding domain"/>
    <property type="match status" value="1"/>
</dbReference>
<dbReference type="PANTHER" id="PTHR13847">
    <property type="entry name" value="SARCOSINE DEHYDROGENASE-RELATED"/>
    <property type="match status" value="1"/>
</dbReference>
<feature type="domain" description="FAD dependent oxidoreductase" evidence="2">
    <location>
        <begin position="37"/>
        <end position="396"/>
    </location>
</feature>
<gene>
    <name evidence="3" type="primary">puuB_2</name>
    <name evidence="3" type="ORF">PEV8663_02565</name>
</gene>
<dbReference type="Pfam" id="PF01266">
    <property type="entry name" value="DAO"/>
    <property type="match status" value="1"/>
</dbReference>
<dbReference type="AlphaFoldDB" id="A0A238KJU9"/>
<dbReference type="PANTHER" id="PTHR13847:SF281">
    <property type="entry name" value="FAD DEPENDENT OXIDOREDUCTASE DOMAIN-CONTAINING PROTEIN"/>
    <property type="match status" value="1"/>
</dbReference>
<evidence type="ECO:0000256" key="1">
    <source>
        <dbReference type="ARBA" id="ARBA00023002"/>
    </source>
</evidence>
<keyword evidence="4" id="KW-1185">Reference proteome</keyword>
<dbReference type="Gene3D" id="3.30.9.10">
    <property type="entry name" value="D-Amino Acid Oxidase, subunit A, domain 2"/>
    <property type="match status" value="1"/>
</dbReference>